<dbReference type="OrthoDB" id="511009at2759"/>
<sequence length="213" mass="23741">EWLGSLLKTYNSCAPLARATRFCGSLAATENRDLKVFASHCFYKGKAALSFCPGHPTFKVAEDGRIMLMKQGSMFLEFAPSSGVRQYDWTQKQVMALSVDEMGSLVALTSSESIEFFHDPHLLSSNAGKVRKSLKVEPMSDRSGFFFNFDMANKQDNVSLHLTVPVTKGEFTVMRSSFSYTIPYLMGWHSLINPSSAQHVRSSQANADAEWTK</sequence>
<dbReference type="InterPro" id="IPR009044">
    <property type="entry name" value="ssDNA-bd_transcriptional_reg"/>
</dbReference>
<comment type="caution">
    <text evidence="3">The sequence shown here is derived from an EMBL/GenBank/DDBJ whole genome shotgun (WGS) entry which is preliminary data.</text>
</comment>
<dbReference type="SUPFAM" id="SSF54447">
    <property type="entry name" value="ssDNA-binding transcriptional regulator domain"/>
    <property type="match status" value="1"/>
</dbReference>
<evidence type="ECO:0000313" key="3">
    <source>
        <dbReference type="EMBL" id="KAI5065340.1"/>
    </source>
</evidence>
<name>A0A9D4UCN5_ADICA</name>
<dbReference type="InterPro" id="IPR013742">
    <property type="entry name" value="Whirly"/>
</dbReference>
<dbReference type="PANTHER" id="PTHR31745:SF1">
    <property type="entry name" value="SINGLE-STRANDED DNA-BINDING PROTEIN WHY2, MITOCHONDRIAL"/>
    <property type="match status" value="1"/>
</dbReference>
<dbReference type="AlphaFoldDB" id="A0A9D4UCN5"/>
<feature type="non-terminal residue" evidence="3">
    <location>
        <position position="213"/>
    </location>
</feature>
<dbReference type="EMBL" id="JABFUD020000019">
    <property type="protein sequence ID" value="KAI5065340.1"/>
    <property type="molecule type" value="Genomic_DNA"/>
</dbReference>
<keyword evidence="2" id="KW-0809">Transit peptide</keyword>
<dbReference type="PANTHER" id="PTHR31745">
    <property type="entry name" value="SINGLE-STRANDED DNA-BINDING PROTEIN WHY2, MITOCHONDRIAL"/>
    <property type="match status" value="1"/>
</dbReference>
<evidence type="ECO:0000256" key="2">
    <source>
        <dbReference type="ARBA" id="ARBA00022946"/>
    </source>
</evidence>
<protein>
    <submittedName>
        <fullName evidence="3">Uncharacterized protein</fullName>
    </submittedName>
</protein>
<proteinExistence type="inferred from homology"/>
<dbReference type="GO" id="GO:0006355">
    <property type="term" value="P:regulation of DNA-templated transcription"/>
    <property type="evidence" value="ECO:0007669"/>
    <property type="project" value="InterPro"/>
</dbReference>
<evidence type="ECO:0000256" key="1">
    <source>
        <dbReference type="ARBA" id="ARBA00006061"/>
    </source>
</evidence>
<reference evidence="3" key="1">
    <citation type="submission" date="2021-01" db="EMBL/GenBank/DDBJ databases">
        <title>Adiantum capillus-veneris genome.</title>
        <authorList>
            <person name="Fang Y."/>
            <person name="Liao Q."/>
        </authorList>
    </citation>
    <scope>NUCLEOTIDE SEQUENCE</scope>
    <source>
        <strain evidence="3">H3</strain>
        <tissue evidence="3">Leaf</tissue>
    </source>
</reference>
<dbReference type="Proteomes" id="UP000886520">
    <property type="component" value="Chromosome 19"/>
</dbReference>
<organism evidence="3 4">
    <name type="scientific">Adiantum capillus-veneris</name>
    <name type="common">Maidenhair fern</name>
    <dbReference type="NCBI Taxonomy" id="13818"/>
    <lineage>
        <taxon>Eukaryota</taxon>
        <taxon>Viridiplantae</taxon>
        <taxon>Streptophyta</taxon>
        <taxon>Embryophyta</taxon>
        <taxon>Tracheophyta</taxon>
        <taxon>Polypodiopsida</taxon>
        <taxon>Polypodiidae</taxon>
        <taxon>Polypodiales</taxon>
        <taxon>Pteridineae</taxon>
        <taxon>Pteridaceae</taxon>
        <taxon>Vittarioideae</taxon>
        <taxon>Adiantum</taxon>
    </lineage>
</organism>
<dbReference type="GO" id="GO:0006952">
    <property type="term" value="P:defense response"/>
    <property type="evidence" value="ECO:0007669"/>
    <property type="project" value="InterPro"/>
</dbReference>
<dbReference type="Pfam" id="PF08536">
    <property type="entry name" value="Whirly"/>
    <property type="match status" value="1"/>
</dbReference>
<dbReference type="GO" id="GO:0003697">
    <property type="term" value="F:single-stranded DNA binding"/>
    <property type="evidence" value="ECO:0007669"/>
    <property type="project" value="InterPro"/>
</dbReference>
<accession>A0A9D4UCN5</accession>
<comment type="similarity">
    <text evidence="1">Belongs to the Whirly family.</text>
</comment>
<evidence type="ECO:0000313" key="4">
    <source>
        <dbReference type="Proteomes" id="UP000886520"/>
    </source>
</evidence>
<gene>
    <name evidence="3" type="ORF">GOP47_0020035</name>
</gene>
<keyword evidence="4" id="KW-1185">Reference proteome</keyword>
<dbReference type="Gene3D" id="2.30.31.10">
    <property type="entry name" value="Transcriptional Coactivator Pc4, Chain A"/>
    <property type="match status" value="1"/>
</dbReference>